<sequence>MVEVLVAVGAGAAVVGAGAGVVAGGARVAGAEVAGAALVGAALVCGAAAGAVDVAAAAPVPAWADDPPATPAAGFFDDAALCDFAWPAAWVGAWLEAGAVGVTTGVVWLAACIGAVFAKTVAMPTVASAPSWVTRQVIVRRRRSPSSRWPGKSGLLSAG</sequence>
<evidence type="ECO:0000313" key="1">
    <source>
        <dbReference type="EMBL" id="TVZ00564.1"/>
    </source>
</evidence>
<gene>
    <name evidence="1" type="ORF">EAS64_34815</name>
</gene>
<accession>A0A6P2BNI7</accession>
<comment type="caution">
    <text evidence="1">The sequence shown here is derived from an EMBL/GenBank/DDBJ whole genome shotgun (WGS) entry which is preliminary data.</text>
</comment>
<dbReference type="Proteomes" id="UP000460272">
    <property type="component" value="Unassembled WGS sequence"/>
</dbReference>
<proteinExistence type="predicted"/>
<reference evidence="1 2" key="1">
    <citation type="submission" date="2018-11" db="EMBL/GenBank/DDBJ databases">
        <title>Trebonia kvetii gen.nov., sp.nov., a novel acidophilic actinobacterium, and proposal of the new actinobacterial family Treboniaceae fam. nov.</title>
        <authorList>
            <person name="Rapoport D."/>
            <person name="Sagova-Mareckova M."/>
            <person name="Sedlacek I."/>
            <person name="Provaznik J."/>
            <person name="Kralova S."/>
            <person name="Pavlinic D."/>
            <person name="Benes V."/>
            <person name="Kopecky J."/>
        </authorList>
    </citation>
    <scope>NUCLEOTIDE SEQUENCE [LARGE SCALE GENOMIC DNA]</scope>
    <source>
        <strain evidence="1 2">15Tr583</strain>
    </source>
</reference>
<evidence type="ECO:0000313" key="2">
    <source>
        <dbReference type="Proteomes" id="UP000460272"/>
    </source>
</evidence>
<protein>
    <submittedName>
        <fullName evidence="1">Uncharacterized protein</fullName>
    </submittedName>
</protein>
<keyword evidence="2" id="KW-1185">Reference proteome</keyword>
<name>A0A6P2BNI7_9ACTN</name>
<dbReference type="EMBL" id="RPFW01000008">
    <property type="protein sequence ID" value="TVZ00564.1"/>
    <property type="molecule type" value="Genomic_DNA"/>
</dbReference>
<organism evidence="1 2">
    <name type="scientific">Trebonia kvetii</name>
    <dbReference type="NCBI Taxonomy" id="2480626"/>
    <lineage>
        <taxon>Bacteria</taxon>
        <taxon>Bacillati</taxon>
        <taxon>Actinomycetota</taxon>
        <taxon>Actinomycetes</taxon>
        <taxon>Streptosporangiales</taxon>
        <taxon>Treboniaceae</taxon>
        <taxon>Trebonia</taxon>
    </lineage>
</organism>
<dbReference type="AlphaFoldDB" id="A0A6P2BNI7"/>